<dbReference type="GO" id="GO:0004354">
    <property type="term" value="F:glutamate dehydrogenase (NADP+) activity"/>
    <property type="evidence" value="ECO:0007669"/>
    <property type="project" value="UniProtKB-EC"/>
</dbReference>
<evidence type="ECO:0000256" key="4">
    <source>
        <dbReference type="RuleBase" id="RU004417"/>
    </source>
</evidence>
<dbReference type="GO" id="GO:0006537">
    <property type="term" value="P:glutamate biosynthetic process"/>
    <property type="evidence" value="ECO:0007669"/>
    <property type="project" value="TreeGrafter"/>
</dbReference>
<organism evidence="6 7">
    <name type="scientific">Ectocarpus siliculosus</name>
    <name type="common">Brown alga</name>
    <name type="synonym">Conferva siliculosa</name>
    <dbReference type="NCBI Taxonomy" id="2880"/>
    <lineage>
        <taxon>Eukaryota</taxon>
        <taxon>Sar</taxon>
        <taxon>Stramenopiles</taxon>
        <taxon>Ochrophyta</taxon>
        <taxon>PX clade</taxon>
        <taxon>Phaeophyceae</taxon>
        <taxon>Ectocarpales</taxon>
        <taxon>Ectocarpaceae</taxon>
        <taxon>Ectocarpus</taxon>
    </lineage>
</organism>
<evidence type="ECO:0000259" key="5">
    <source>
        <dbReference type="SMART" id="SM00839"/>
    </source>
</evidence>
<dbReference type="Pfam" id="PF02812">
    <property type="entry name" value="ELFV_dehydrog_N"/>
    <property type="match status" value="1"/>
</dbReference>
<dbReference type="PRINTS" id="PR00082">
    <property type="entry name" value="GLFDHDRGNASE"/>
</dbReference>
<keyword evidence="3 4" id="KW-0560">Oxidoreductase</keyword>
<dbReference type="AlphaFoldDB" id="D7G3Q6"/>
<evidence type="ECO:0000313" key="7">
    <source>
        <dbReference type="Proteomes" id="UP000002630"/>
    </source>
</evidence>
<dbReference type="SMART" id="SM00839">
    <property type="entry name" value="ELFV_dehydrog"/>
    <property type="match status" value="1"/>
</dbReference>
<accession>D7G3Q6</accession>
<dbReference type="InterPro" id="IPR050724">
    <property type="entry name" value="Glu_Leu_Phe_Val_DH"/>
</dbReference>
<dbReference type="InterPro" id="IPR006095">
    <property type="entry name" value="Glu/Leu/Phe/Val/Trp_DH"/>
</dbReference>
<dbReference type="SUPFAM" id="SSF51735">
    <property type="entry name" value="NAD(P)-binding Rossmann-fold domains"/>
    <property type="match status" value="1"/>
</dbReference>
<dbReference type="FunCoup" id="D7G3Q6">
    <property type="interactions" value="63"/>
</dbReference>
<dbReference type="SUPFAM" id="SSF53223">
    <property type="entry name" value="Aminoacid dehydrogenase-like, N-terminal domain"/>
    <property type="match status" value="1"/>
</dbReference>
<dbReference type="Gene3D" id="3.40.50.720">
    <property type="entry name" value="NAD(P)-binding Rossmann-like Domain"/>
    <property type="match status" value="1"/>
</dbReference>
<name>D7G3Q6_ECTSI</name>
<reference evidence="6 7" key="1">
    <citation type="journal article" date="2010" name="Nature">
        <title>The Ectocarpus genome and the independent evolution of multicellularity in brown algae.</title>
        <authorList>
            <person name="Cock J.M."/>
            <person name="Sterck L."/>
            <person name="Rouze P."/>
            <person name="Scornet D."/>
            <person name="Allen A.E."/>
            <person name="Amoutzias G."/>
            <person name="Anthouard V."/>
            <person name="Artiguenave F."/>
            <person name="Aury J.M."/>
            <person name="Badger J.H."/>
            <person name="Beszteri B."/>
            <person name="Billiau K."/>
            <person name="Bonnet E."/>
            <person name="Bothwell J.H."/>
            <person name="Bowler C."/>
            <person name="Boyen C."/>
            <person name="Brownlee C."/>
            <person name="Carrano C.J."/>
            <person name="Charrier B."/>
            <person name="Cho G.Y."/>
            <person name="Coelho S.M."/>
            <person name="Collen J."/>
            <person name="Corre E."/>
            <person name="Da Silva C."/>
            <person name="Delage L."/>
            <person name="Delaroque N."/>
            <person name="Dittami S.M."/>
            <person name="Doulbeau S."/>
            <person name="Elias M."/>
            <person name="Farnham G."/>
            <person name="Gachon C.M."/>
            <person name="Gschloessl B."/>
            <person name="Heesch S."/>
            <person name="Jabbari K."/>
            <person name="Jubin C."/>
            <person name="Kawai H."/>
            <person name="Kimura K."/>
            <person name="Kloareg B."/>
            <person name="Kupper F.C."/>
            <person name="Lang D."/>
            <person name="Le Bail A."/>
            <person name="Leblanc C."/>
            <person name="Lerouge P."/>
            <person name="Lohr M."/>
            <person name="Lopez P.J."/>
            <person name="Martens C."/>
            <person name="Maumus F."/>
            <person name="Michel G."/>
            <person name="Miranda-Saavedra D."/>
            <person name="Morales J."/>
            <person name="Moreau H."/>
            <person name="Motomura T."/>
            <person name="Nagasato C."/>
            <person name="Napoli C.A."/>
            <person name="Nelson D.R."/>
            <person name="Nyvall-Collen P."/>
            <person name="Peters A.F."/>
            <person name="Pommier C."/>
            <person name="Potin P."/>
            <person name="Poulain J."/>
            <person name="Quesneville H."/>
            <person name="Read B."/>
            <person name="Rensing S.A."/>
            <person name="Ritter A."/>
            <person name="Rousvoal S."/>
            <person name="Samanta M."/>
            <person name="Samson G."/>
            <person name="Schroeder D.C."/>
            <person name="Segurens B."/>
            <person name="Strittmatter M."/>
            <person name="Tonon T."/>
            <person name="Tregear J.W."/>
            <person name="Valentin K."/>
            <person name="von Dassow P."/>
            <person name="Yamagishi T."/>
            <person name="Van de Peer Y."/>
            <person name="Wincker P."/>
        </authorList>
    </citation>
    <scope>NUCLEOTIDE SEQUENCE [LARGE SCALE GENOMIC DNA]</scope>
    <source>
        <strain evidence="7">Ec32 / CCAP1310/4</strain>
    </source>
</reference>
<sequence length="534" mass="57783">MMSTKMRPLVGMLSGGRASVLTARAGAGLKPGGATSTMLNLAAATRGIKVLGNSRTEKHLLDEFRSVKGPQSEEISWKKRPLFRPGRGEGFFRTGAEAADMLYAEALRFGPHDQIFLDTVRDVLDSVAPVIDRWPQYAWVAKQLLEAERALSFRVAWLDDKGIIRVNRGYRYQYSSALGPFVGPLHFSKELTAADVKAHAFDLVLSNSLSGLKVGASVGGADFNVHDKSEAEIQRFCQAYMSAMTKHIGTEVDCPSMGLCVGPPEIGYLYGQYKRMSLDASPIGRGLLWGGAVPHPECAGYGVVYFAEKAMRGRGESLMGKRCIVTGSGKVALHVAEKLLELGATPMTFTDSSGHVFEPEGFDVEKFKKIAKIKQERGARVGRYIVASPSAKYNEPQSVFDAPADVAFLCRTSNELTEVEANALVASGCKTVVDGGYRPVSTAAAEVLKKNGIFHVPYRGTMIGAAISGGRELDRNPLQPGETIDDRLEKKMDEVYEVASSVAREFNQQGNLDKGCTIAGFLRVGRAMMAHGAV</sequence>
<feature type="domain" description="Glutamate/phenylalanine/leucine/valine/L-tryptophan dehydrogenase C-terminal" evidence="5">
    <location>
        <begin position="292"/>
        <end position="532"/>
    </location>
</feature>
<dbReference type="Gene3D" id="3.40.50.10860">
    <property type="entry name" value="Leucine Dehydrogenase, chain A, domain 1"/>
    <property type="match status" value="1"/>
</dbReference>
<evidence type="ECO:0000256" key="2">
    <source>
        <dbReference type="ARBA" id="ARBA00012907"/>
    </source>
</evidence>
<dbReference type="InterPro" id="IPR036291">
    <property type="entry name" value="NAD(P)-bd_dom_sf"/>
</dbReference>
<dbReference type="InterPro" id="IPR006096">
    <property type="entry name" value="Glu/Leu/Phe/Val/Trp_DH_C"/>
</dbReference>
<protein>
    <recommendedName>
        <fullName evidence="2">glutamate dehydrogenase (NADP(+))</fullName>
        <ecNumber evidence="2">1.4.1.4</ecNumber>
    </recommendedName>
</protein>
<dbReference type="EC" id="1.4.1.4" evidence="2"/>
<comment type="similarity">
    <text evidence="1 4">Belongs to the Glu/Leu/Phe/Val dehydrogenases family.</text>
</comment>
<proteinExistence type="inferred from homology"/>
<dbReference type="OrthoDB" id="6718861at2759"/>
<dbReference type="GO" id="GO:0005829">
    <property type="term" value="C:cytosol"/>
    <property type="evidence" value="ECO:0007669"/>
    <property type="project" value="TreeGrafter"/>
</dbReference>
<dbReference type="eggNOG" id="KOG2250">
    <property type="taxonomic scope" value="Eukaryota"/>
</dbReference>
<evidence type="ECO:0000313" key="6">
    <source>
        <dbReference type="EMBL" id="CBJ33582.1"/>
    </source>
</evidence>
<evidence type="ECO:0000256" key="3">
    <source>
        <dbReference type="ARBA" id="ARBA00023002"/>
    </source>
</evidence>
<dbReference type="EMBL" id="FN649760">
    <property type="protein sequence ID" value="CBJ33582.1"/>
    <property type="molecule type" value="Genomic_DNA"/>
</dbReference>
<dbReference type="STRING" id="2880.D7G3Q6"/>
<dbReference type="PANTHER" id="PTHR43571:SF1">
    <property type="entry name" value="NADP-SPECIFIC GLUTAMATE DEHYDROGENASE 1-RELATED"/>
    <property type="match status" value="1"/>
</dbReference>
<dbReference type="Pfam" id="PF00208">
    <property type="entry name" value="ELFV_dehydrog"/>
    <property type="match status" value="1"/>
</dbReference>
<gene>
    <name evidence="6" type="primary">GDH2</name>
    <name evidence="6" type="ORF">Esi_0520_0002</name>
</gene>
<dbReference type="InParanoid" id="D7G3Q6"/>
<evidence type="ECO:0000256" key="1">
    <source>
        <dbReference type="ARBA" id="ARBA00006382"/>
    </source>
</evidence>
<keyword evidence="7" id="KW-1185">Reference proteome</keyword>
<dbReference type="Proteomes" id="UP000002630">
    <property type="component" value="Unassembled WGS sequence"/>
</dbReference>
<dbReference type="Gene3D" id="1.10.285.10">
    <property type="entry name" value="Glutamate Dehydrogenase, chain A, domain 3"/>
    <property type="match status" value="2"/>
</dbReference>
<dbReference type="PANTHER" id="PTHR43571">
    <property type="entry name" value="NADP-SPECIFIC GLUTAMATE DEHYDROGENASE 1-RELATED"/>
    <property type="match status" value="1"/>
</dbReference>
<dbReference type="InterPro" id="IPR006097">
    <property type="entry name" value="Glu/Leu/Phe/Val/Trp_DH_dimer"/>
</dbReference>
<dbReference type="InterPro" id="IPR046346">
    <property type="entry name" value="Aminoacid_DH-like_N_sf"/>
</dbReference>